<protein>
    <recommendedName>
        <fullName evidence="10">Circadian input-output histidine kinase CikA</fullName>
        <ecNumber evidence="3">2.7.13.3</ecNumber>
    </recommendedName>
    <alternativeName>
        <fullName evidence="4">Stage 0 sporulation protein A homolog</fullName>
    </alternativeName>
</protein>
<dbReference type="InterPro" id="IPR003594">
    <property type="entry name" value="HATPase_dom"/>
</dbReference>
<feature type="domain" description="Histidine kinase" evidence="14">
    <location>
        <begin position="191"/>
        <end position="414"/>
    </location>
</feature>
<evidence type="ECO:0000256" key="10">
    <source>
        <dbReference type="ARBA" id="ARBA00074306"/>
    </source>
</evidence>
<dbReference type="PROSITE" id="PS50110">
    <property type="entry name" value="RESPONSE_REGULATORY"/>
    <property type="match status" value="1"/>
</dbReference>
<comment type="caution">
    <text evidence="16">The sequence shown here is derived from an EMBL/GenBank/DDBJ whole genome shotgun (WGS) entry which is preliminary data.</text>
</comment>
<evidence type="ECO:0000256" key="5">
    <source>
        <dbReference type="ARBA" id="ARBA00022553"/>
    </source>
</evidence>
<evidence type="ECO:0000256" key="6">
    <source>
        <dbReference type="ARBA" id="ARBA00022679"/>
    </source>
</evidence>
<dbReference type="AlphaFoldDB" id="A0A9D2BDH8"/>
<dbReference type="PANTHER" id="PTHR43047">
    <property type="entry name" value="TWO-COMPONENT HISTIDINE PROTEIN KINASE"/>
    <property type="match status" value="1"/>
</dbReference>
<evidence type="ECO:0000256" key="12">
    <source>
        <dbReference type="SAM" id="MobiDB-lite"/>
    </source>
</evidence>
<comment type="function">
    <text evidence="9">May play the central regulatory role in sporulation. It may be an element of the effector pathway responsible for the activation of sporulation genes in response to nutritional stress. Spo0A may act in concert with spo0H (a sigma factor) to control the expression of some genes that are critical to the sporulation process.</text>
</comment>
<dbReference type="SUPFAM" id="SSF52172">
    <property type="entry name" value="CheY-like"/>
    <property type="match status" value="1"/>
</dbReference>
<keyword evidence="5 11" id="KW-0597">Phosphoprotein</keyword>
<dbReference type="GO" id="GO:0000155">
    <property type="term" value="F:phosphorelay sensor kinase activity"/>
    <property type="evidence" value="ECO:0007669"/>
    <property type="project" value="InterPro"/>
</dbReference>
<reference evidence="16" key="1">
    <citation type="journal article" date="2021" name="PeerJ">
        <title>Extensive microbial diversity within the chicken gut microbiome revealed by metagenomics and culture.</title>
        <authorList>
            <person name="Gilroy R."/>
            <person name="Ravi A."/>
            <person name="Getino M."/>
            <person name="Pursley I."/>
            <person name="Horton D.L."/>
            <person name="Alikhan N.F."/>
            <person name="Baker D."/>
            <person name="Gharbi K."/>
            <person name="Hall N."/>
            <person name="Watson M."/>
            <person name="Adriaenssens E.M."/>
            <person name="Foster-Nyarko E."/>
            <person name="Jarju S."/>
            <person name="Secka A."/>
            <person name="Antonio M."/>
            <person name="Oren A."/>
            <person name="Chaudhuri R.R."/>
            <person name="La Ragione R."/>
            <person name="Hildebrand F."/>
            <person name="Pallen M.J."/>
        </authorList>
    </citation>
    <scope>NUCLEOTIDE SEQUENCE</scope>
    <source>
        <strain evidence="16">ChiSxjej3B15-1167</strain>
    </source>
</reference>
<keyword evidence="13" id="KW-1133">Transmembrane helix</keyword>
<dbReference type="Pfam" id="PF00072">
    <property type="entry name" value="Response_reg"/>
    <property type="match status" value="1"/>
</dbReference>
<dbReference type="InterPro" id="IPR005467">
    <property type="entry name" value="His_kinase_dom"/>
</dbReference>
<evidence type="ECO:0000256" key="1">
    <source>
        <dbReference type="ARBA" id="ARBA00000085"/>
    </source>
</evidence>
<accession>A0A9D2BDH8</accession>
<comment type="similarity">
    <text evidence="2">In the N-terminal section; belongs to the phytochrome family.</text>
</comment>
<evidence type="ECO:0000256" key="13">
    <source>
        <dbReference type="SAM" id="Phobius"/>
    </source>
</evidence>
<dbReference type="PROSITE" id="PS50109">
    <property type="entry name" value="HIS_KIN"/>
    <property type="match status" value="1"/>
</dbReference>
<evidence type="ECO:0000259" key="14">
    <source>
        <dbReference type="PROSITE" id="PS50109"/>
    </source>
</evidence>
<dbReference type="Pfam" id="PF00512">
    <property type="entry name" value="HisKA"/>
    <property type="match status" value="1"/>
</dbReference>
<keyword evidence="13" id="KW-0472">Membrane</keyword>
<feature type="domain" description="Response regulatory" evidence="15">
    <location>
        <begin position="471"/>
        <end position="592"/>
    </location>
</feature>
<dbReference type="InterPro" id="IPR004358">
    <property type="entry name" value="Sig_transdc_His_kin-like_C"/>
</dbReference>
<sequence>MKELTNRLAGHADTLVLLFLALAVFWLAVMTIKYFLKKKNERENSAGEAAWMEPFLRDNTFQVYLCVRGADAFPLFISDNVESIFGLEKEDVAADVFAFGRCMEPEVSMQMERMYQNWDRKEALTAEFDYVNQQTGKKGTALFRITYDSGAEIYTVVMEDISERKREEMVLQDQLTRAKEENDAKTEFLSEMSHEIRTPMNGILGLLELAKMEIDNPDVLREYLDKTQNLSHFLLHLINDILDLTRIESGKIVLQQESFDLIAMANKLRAMFLKVIEEKQLHFELRVEGFDVRRVIGDEMRLSQVVINFLSNAVKFTEPGGNVILTFRQMEKIDNKLRLMIQVRDDGKGIEPEFLSHIFRPFEQESSMIAKKYGGSGLGMSIADNIIRLMGGQIVIDSELGTGSDFTVFLSLPVVQPEDTGRQEDGDFSPDPEKIPELSERQPGSDGWNKMPQETAEEKRAEVLRNLRGARVLLAEDNDINAKITMSILERDGVRTDRVLTGCQAVETFAGSEEGYYDVILMDIQMPEMDGWEATRRIRKMERRDAGIIPIYALSANSYVEDQRRSMEAGMNDHIAKPIDYNVLKRKMSLAVQEGRNAWNAARKLK</sequence>
<gene>
    <name evidence="16" type="ORF">H9849_03380</name>
</gene>
<dbReference type="InterPro" id="IPR003661">
    <property type="entry name" value="HisK_dim/P_dom"/>
</dbReference>
<dbReference type="EMBL" id="DXEQ01000099">
    <property type="protein sequence ID" value="HIX72043.1"/>
    <property type="molecule type" value="Genomic_DNA"/>
</dbReference>
<feature type="region of interest" description="Disordered" evidence="12">
    <location>
        <begin position="418"/>
        <end position="457"/>
    </location>
</feature>
<dbReference type="Gene3D" id="3.30.565.10">
    <property type="entry name" value="Histidine kinase-like ATPase, C-terminal domain"/>
    <property type="match status" value="1"/>
</dbReference>
<organism evidence="16 17">
    <name type="scientific">Candidatus Anaerobutyricum stercoripullorum</name>
    <dbReference type="NCBI Taxonomy" id="2838456"/>
    <lineage>
        <taxon>Bacteria</taxon>
        <taxon>Bacillati</taxon>
        <taxon>Bacillota</taxon>
        <taxon>Clostridia</taxon>
        <taxon>Lachnospirales</taxon>
        <taxon>Lachnospiraceae</taxon>
        <taxon>Anaerobutyricum</taxon>
    </lineage>
</organism>
<evidence type="ECO:0000256" key="11">
    <source>
        <dbReference type="PROSITE-ProRule" id="PRU00169"/>
    </source>
</evidence>
<evidence type="ECO:0000256" key="2">
    <source>
        <dbReference type="ARBA" id="ARBA00006402"/>
    </source>
</evidence>
<name>A0A9D2BDH8_9FIRM</name>
<feature type="transmembrane region" description="Helical" evidence="13">
    <location>
        <begin position="15"/>
        <end position="36"/>
    </location>
</feature>
<keyword evidence="7" id="KW-0418">Kinase</keyword>
<dbReference type="SMART" id="SM00448">
    <property type="entry name" value="REC"/>
    <property type="match status" value="1"/>
</dbReference>
<dbReference type="Pfam" id="PF02518">
    <property type="entry name" value="HATPase_c"/>
    <property type="match status" value="1"/>
</dbReference>
<proteinExistence type="inferred from homology"/>
<dbReference type="CDD" id="cd17546">
    <property type="entry name" value="REC_hyHK_CKI1_RcsC-like"/>
    <property type="match status" value="1"/>
</dbReference>
<evidence type="ECO:0000256" key="3">
    <source>
        <dbReference type="ARBA" id="ARBA00012438"/>
    </source>
</evidence>
<evidence type="ECO:0000313" key="17">
    <source>
        <dbReference type="Proteomes" id="UP000886805"/>
    </source>
</evidence>
<dbReference type="InterPro" id="IPR036890">
    <property type="entry name" value="HATPase_C_sf"/>
</dbReference>
<dbReference type="PRINTS" id="PR00344">
    <property type="entry name" value="BCTRLSENSOR"/>
</dbReference>
<dbReference type="SUPFAM" id="SSF47384">
    <property type="entry name" value="Homodimeric domain of signal transducing histidine kinase"/>
    <property type="match status" value="1"/>
</dbReference>
<evidence type="ECO:0000256" key="7">
    <source>
        <dbReference type="ARBA" id="ARBA00022777"/>
    </source>
</evidence>
<feature type="modified residue" description="4-aspartylphosphate" evidence="11">
    <location>
        <position position="523"/>
    </location>
</feature>
<dbReference type="Gene3D" id="1.10.287.130">
    <property type="match status" value="1"/>
</dbReference>
<dbReference type="SUPFAM" id="SSF55874">
    <property type="entry name" value="ATPase domain of HSP90 chaperone/DNA topoisomerase II/histidine kinase"/>
    <property type="match status" value="1"/>
</dbReference>
<dbReference type="InterPro" id="IPR001789">
    <property type="entry name" value="Sig_transdc_resp-reg_receiver"/>
</dbReference>
<evidence type="ECO:0000256" key="4">
    <source>
        <dbReference type="ARBA" id="ARBA00018672"/>
    </source>
</evidence>
<dbReference type="FunFam" id="3.30.565.10:FF:000010">
    <property type="entry name" value="Sensor histidine kinase RcsC"/>
    <property type="match status" value="1"/>
</dbReference>
<dbReference type="InterPro" id="IPR011006">
    <property type="entry name" value="CheY-like_superfamily"/>
</dbReference>
<dbReference type="EC" id="2.7.13.3" evidence="3"/>
<evidence type="ECO:0000259" key="15">
    <source>
        <dbReference type="PROSITE" id="PS50110"/>
    </source>
</evidence>
<comment type="catalytic activity">
    <reaction evidence="1">
        <text>ATP + protein L-histidine = ADP + protein N-phospho-L-histidine.</text>
        <dbReference type="EC" id="2.7.13.3"/>
    </reaction>
</comment>
<keyword evidence="13" id="KW-0812">Transmembrane</keyword>
<dbReference type="CDD" id="cd00082">
    <property type="entry name" value="HisKA"/>
    <property type="match status" value="1"/>
</dbReference>
<feature type="compositionally biased region" description="Basic and acidic residues" evidence="12">
    <location>
        <begin position="419"/>
        <end position="440"/>
    </location>
</feature>
<dbReference type="Gene3D" id="3.40.50.2300">
    <property type="match status" value="1"/>
</dbReference>
<keyword evidence="8" id="KW-0902">Two-component regulatory system</keyword>
<evidence type="ECO:0000256" key="8">
    <source>
        <dbReference type="ARBA" id="ARBA00023012"/>
    </source>
</evidence>
<keyword evidence="6" id="KW-0808">Transferase</keyword>
<dbReference type="SMART" id="SM00387">
    <property type="entry name" value="HATPase_c"/>
    <property type="match status" value="1"/>
</dbReference>
<reference evidence="16" key="2">
    <citation type="submission" date="2021-04" db="EMBL/GenBank/DDBJ databases">
        <authorList>
            <person name="Gilroy R."/>
        </authorList>
    </citation>
    <scope>NUCLEOTIDE SEQUENCE</scope>
    <source>
        <strain evidence="16">ChiSxjej3B15-1167</strain>
    </source>
</reference>
<dbReference type="SMART" id="SM00388">
    <property type="entry name" value="HisKA"/>
    <property type="match status" value="1"/>
</dbReference>
<dbReference type="Proteomes" id="UP000886805">
    <property type="component" value="Unassembled WGS sequence"/>
</dbReference>
<evidence type="ECO:0000313" key="16">
    <source>
        <dbReference type="EMBL" id="HIX72043.1"/>
    </source>
</evidence>
<evidence type="ECO:0000256" key="9">
    <source>
        <dbReference type="ARBA" id="ARBA00024867"/>
    </source>
</evidence>
<dbReference type="InterPro" id="IPR036097">
    <property type="entry name" value="HisK_dim/P_sf"/>
</dbReference>